<evidence type="ECO:0000313" key="1">
    <source>
        <dbReference type="EMBL" id="AOM14453.1"/>
    </source>
</evidence>
<name>A0A9W3SZX8_BACTU</name>
<accession>A0A9W3SZX8</accession>
<sequence>MYSIAFTIMRNKGGRFLKISAYTLSYTIVAPSGEMYPTQEVVMYTASQERAIQLLDDEIQRRLGTSYHRHISCTNQETEEHEPIQLSLF</sequence>
<evidence type="ECO:0000313" key="2">
    <source>
        <dbReference type="Proteomes" id="UP000192743"/>
    </source>
</evidence>
<reference evidence="1 2" key="1">
    <citation type="submission" date="2016-02" db="EMBL/GenBank/DDBJ databases">
        <title>Comparative analysis of three nematocidal Bacillus thuringiensis strains.</title>
        <authorList>
            <person name="Hollensteiner J."/>
            <person name="Kloesener M."/>
            <person name="Bunk B."/>
            <person name="Sproeer C."/>
            <person name="Rosenstiel P."/>
            <person name="Schulte-Iserlohe R."/>
            <person name="Schulenburg H."/>
            <person name="Liesegang H."/>
        </authorList>
    </citation>
    <scope>NUCLEOTIDE SEQUENCE [LARGE SCALE GENOMIC DNA]</scope>
    <source>
        <strain evidence="1 2">Bt18247</strain>
        <plasmid evidence="2">p130548 sequence</plasmid>
    </source>
</reference>
<dbReference type="EMBL" id="CP015252">
    <property type="protein sequence ID" value="AOM14453.1"/>
    <property type="molecule type" value="Genomic_DNA"/>
</dbReference>
<geneLocation type="plasmid" evidence="2">
    <name>p130548 sequence</name>
</geneLocation>
<proteinExistence type="predicted"/>
<protein>
    <submittedName>
        <fullName evidence="1">Uncharacterized protein</fullName>
    </submittedName>
</protein>
<organism evidence="1 2">
    <name type="scientific">Bacillus thuringiensis Bt18247</name>
    <dbReference type="NCBI Taxonomy" id="1423143"/>
    <lineage>
        <taxon>Bacteria</taxon>
        <taxon>Bacillati</taxon>
        <taxon>Bacillota</taxon>
        <taxon>Bacilli</taxon>
        <taxon>Bacillales</taxon>
        <taxon>Bacillaceae</taxon>
        <taxon>Bacillus</taxon>
        <taxon>Bacillus cereus group</taxon>
    </lineage>
</organism>
<gene>
    <name evidence="1" type="ORF">BTI247_61230</name>
</gene>
<dbReference type="AlphaFoldDB" id="A0A9W3SZX8"/>
<keyword evidence="1" id="KW-0614">Plasmid</keyword>
<dbReference type="Proteomes" id="UP000192743">
    <property type="component" value="Plasmid p130548"/>
</dbReference>